<comment type="caution">
    <text evidence="1">The sequence shown here is derived from an EMBL/GenBank/DDBJ whole genome shotgun (WGS) entry which is preliminary data.</text>
</comment>
<sequence length="52" mass="5638">MIDFDAAIRDPLDPQCMLPETDTGDHLHPNNTGFSRMAACISLDVLAAVPIK</sequence>
<accession>A0ABQ2CWG0</accession>
<dbReference type="EMBL" id="BMOD01000003">
    <property type="protein sequence ID" value="GGJ27376.1"/>
    <property type="molecule type" value="Genomic_DNA"/>
</dbReference>
<protein>
    <recommendedName>
        <fullName evidence="3">SGNH hydrolase-type esterase domain-containing protein</fullName>
    </recommendedName>
</protein>
<organism evidence="1 2">
    <name type="scientific">Deinococcus roseus</name>
    <dbReference type="NCBI Taxonomy" id="392414"/>
    <lineage>
        <taxon>Bacteria</taxon>
        <taxon>Thermotogati</taxon>
        <taxon>Deinococcota</taxon>
        <taxon>Deinococci</taxon>
        <taxon>Deinococcales</taxon>
        <taxon>Deinococcaceae</taxon>
        <taxon>Deinococcus</taxon>
    </lineage>
</organism>
<reference evidence="2" key="1">
    <citation type="journal article" date="2019" name="Int. J. Syst. Evol. Microbiol.">
        <title>The Global Catalogue of Microorganisms (GCM) 10K type strain sequencing project: providing services to taxonomists for standard genome sequencing and annotation.</title>
        <authorList>
            <consortium name="The Broad Institute Genomics Platform"/>
            <consortium name="The Broad Institute Genome Sequencing Center for Infectious Disease"/>
            <person name="Wu L."/>
            <person name="Ma J."/>
        </authorList>
    </citation>
    <scope>NUCLEOTIDE SEQUENCE [LARGE SCALE GENOMIC DNA]</scope>
    <source>
        <strain evidence="2">JCM 14370</strain>
    </source>
</reference>
<evidence type="ECO:0008006" key="3">
    <source>
        <dbReference type="Google" id="ProtNLM"/>
    </source>
</evidence>
<dbReference type="RefSeq" id="WP_189001333.1">
    <property type="nucleotide sequence ID" value="NZ_BMOD01000003.1"/>
</dbReference>
<dbReference type="Proteomes" id="UP000632222">
    <property type="component" value="Unassembled WGS sequence"/>
</dbReference>
<dbReference type="SUPFAM" id="SSF52266">
    <property type="entry name" value="SGNH hydrolase"/>
    <property type="match status" value="1"/>
</dbReference>
<evidence type="ECO:0000313" key="2">
    <source>
        <dbReference type="Proteomes" id="UP000632222"/>
    </source>
</evidence>
<proteinExistence type="predicted"/>
<keyword evidence="2" id="KW-1185">Reference proteome</keyword>
<name>A0ABQ2CWG0_9DEIO</name>
<gene>
    <name evidence="1" type="ORF">GCM10008938_11830</name>
</gene>
<evidence type="ECO:0000313" key="1">
    <source>
        <dbReference type="EMBL" id="GGJ27376.1"/>
    </source>
</evidence>